<name>A0A934VVD8_9BACT</name>
<dbReference type="EMBL" id="JAENIJ010000005">
    <property type="protein sequence ID" value="MBK1881693.1"/>
    <property type="molecule type" value="Genomic_DNA"/>
</dbReference>
<accession>A0A934VVD8</accession>
<dbReference type="RefSeq" id="WP_200268111.1">
    <property type="nucleotide sequence ID" value="NZ_JAENIJ010000005.1"/>
</dbReference>
<dbReference type="AlphaFoldDB" id="A0A934VVD8"/>
<reference evidence="1" key="1">
    <citation type="submission" date="2021-01" db="EMBL/GenBank/DDBJ databases">
        <title>Modified the classification status of verrucomicrobia.</title>
        <authorList>
            <person name="Feng X."/>
        </authorList>
    </citation>
    <scope>NUCLEOTIDE SEQUENCE</scope>
    <source>
        <strain evidence="1">KCTC 22041</strain>
    </source>
</reference>
<evidence type="ECO:0000313" key="1">
    <source>
        <dbReference type="EMBL" id="MBK1881693.1"/>
    </source>
</evidence>
<protein>
    <submittedName>
        <fullName evidence="1">Uncharacterized protein</fullName>
    </submittedName>
</protein>
<gene>
    <name evidence="1" type="ORF">JIN85_04665</name>
</gene>
<organism evidence="1 2">
    <name type="scientific">Luteolibacter pohnpeiensis</name>
    <dbReference type="NCBI Taxonomy" id="454153"/>
    <lineage>
        <taxon>Bacteria</taxon>
        <taxon>Pseudomonadati</taxon>
        <taxon>Verrucomicrobiota</taxon>
        <taxon>Verrucomicrobiia</taxon>
        <taxon>Verrucomicrobiales</taxon>
        <taxon>Verrucomicrobiaceae</taxon>
        <taxon>Luteolibacter</taxon>
    </lineage>
</organism>
<proteinExistence type="predicted"/>
<dbReference type="Proteomes" id="UP000603141">
    <property type="component" value="Unassembled WGS sequence"/>
</dbReference>
<comment type="caution">
    <text evidence="1">The sequence shown here is derived from an EMBL/GenBank/DDBJ whole genome shotgun (WGS) entry which is preliminary data.</text>
</comment>
<dbReference type="Gene3D" id="3.30.450.400">
    <property type="entry name" value="Colicin M, catalytic domain"/>
    <property type="match status" value="1"/>
</dbReference>
<evidence type="ECO:0000313" key="2">
    <source>
        <dbReference type="Proteomes" id="UP000603141"/>
    </source>
</evidence>
<sequence>MLRHYLHGGGNDLTLNGTDMDRIWDNPGFNEVYEDELARVIRANGEGDIDHKGTFINHNLDPSQGDLFSAFHDIRWKINVKGCTVSEQENWFFEGDVTLSVEDRYGFSDPRMAHRTPFFRQEWLHDRYQFMQEGRFLRLERRGWVHPFNVKGSKTRSMAALVPKTGGAPRVEIAPIDTY</sequence>
<keyword evidence="2" id="KW-1185">Reference proteome</keyword>